<evidence type="ECO:0000256" key="1">
    <source>
        <dbReference type="SAM" id="MobiDB-lite"/>
    </source>
</evidence>
<dbReference type="HOGENOM" id="CLU_1065861_0_0_1"/>
<dbReference type="eggNOG" id="KOG4525">
    <property type="taxonomic scope" value="Eukaryota"/>
</dbReference>
<name>K2RNP4_MACPH</name>
<evidence type="ECO:0000313" key="3">
    <source>
        <dbReference type="Proteomes" id="UP000007129"/>
    </source>
</evidence>
<dbReference type="InParanoid" id="K2RNP4"/>
<dbReference type="OrthoDB" id="74460at2759"/>
<organism evidence="2 3">
    <name type="scientific">Macrophomina phaseolina (strain MS6)</name>
    <name type="common">Charcoal rot fungus</name>
    <dbReference type="NCBI Taxonomy" id="1126212"/>
    <lineage>
        <taxon>Eukaryota</taxon>
        <taxon>Fungi</taxon>
        <taxon>Dikarya</taxon>
        <taxon>Ascomycota</taxon>
        <taxon>Pezizomycotina</taxon>
        <taxon>Dothideomycetes</taxon>
        <taxon>Dothideomycetes incertae sedis</taxon>
        <taxon>Botryosphaeriales</taxon>
        <taxon>Botryosphaeriaceae</taxon>
        <taxon>Macrophomina</taxon>
    </lineage>
</organism>
<protein>
    <recommendedName>
        <fullName evidence="4">Mannose-binding lectin</fullName>
    </recommendedName>
</protein>
<dbReference type="Proteomes" id="UP000007129">
    <property type="component" value="Unassembled WGS sequence"/>
</dbReference>
<gene>
    <name evidence="2" type="ORF">MPH_06427</name>
</gene>
<dbReference type="AlphaFoldDB" id="K2RNP4"/>
<accession>K2RNP4</accession>
<dbReference type="EMBL" id="AHHD01000274">
    <property type="protein sequence ID" value="EKG16363.1"/>
    <property type="molecule type" value="Genomic_DNA"/>
</dbReference>
<evidence type="ECO:0000313" key="2">
    <source>
        <dbReference type="EMBL" id="EKG16363.1"/>
    </source>
</evidence>
<sequence length="261" mass="28877">MSMNGKERVVTNLWALLGRLAFVKVPGVDVVLHKRSVKAGDIEAHDSGEGDQELQYWEWAAMLKERGADGKLSHATSFDMRVGCILDGGVLHYNDGHKTHLGPRINEHGDEHYFGGHASEEISLSPFVDIAKVEIHRNSNELVGMRVTLADGTVGGELHENDRYGQHAEIVTLKPDAGERIVGLFGRSDWKRGFNGIQEFGIITAPSAAVLPESMYDLAELKNTDGGLEEVQLLLQSGGSSRRSFRDHEDYSDEEWDQGRD</sequence>
<evidence type="ECO:0008006" key="4">
    <source>
        <dbReference type="Google" id="ProtNLM"/>
    </source>
</evidence>
<feature type="region of interest" description="Disordered" evidence="1">
    <location>
        <begin position="237"/>
        <end position="261"/>
    </location>
</feature>
<feature type="compositionally biased region" description="Acidic residues" evidence="1">
    <location>
        <begin position="250"/>
        <end position="261"/>
    </location>
</feature>
<comment type="caution">
    <text evidence="2">The sequence shown here is derived from an EMBL/GenBank/DDBJ whole genome shotgun (WGS) entry which is preliminary data.</text>
</comment>
<reference evidence="2 3" key="1">
    <citation type="journal article" date="2012" name="BMC Genomics">
        <title>Tools to kill: Genome of one of the most destructive plant pathogenic fungi Macrophomina phaseolina.</title>
        <authorList>
            <person name="Islam M.S."/>
            <person name="Haque M.S."/>
            <person name="Islam M.M."/>
            <person name="Emdad E.M."/>
            <person name="Halim A."/>
            <person name="Hossen Q.M.M."/>
            <person name="Hossain M.Z."/>
            <person name="Ahmed B."/>
            <person name="Rahim S."/>
            <person name="Rahman M.S."/>
            <person name="Alam M.M."/>
            <person name="Hou S."/>
            <person name="Wan X."/>
            <person name="Saito J.A."/>
            <person name="Alam M."/>
        </authorList>
    </citation>
    <scope>NUCLEOTIDE SEQUENCE [LARGE SCALE GENOMIC DNA]</scope>
    <source>
        <strain evidence="2 3">MS6</strain>
    </source>
</reference>
<dbReference type="VEuPathDB" id="FungiDB:MPH_06427"/>
<proteinExistence type="predicted"/>